<evidence type="ECO:0000256" key="1">
    <source>
        <dbReference type="SAM" id="MobiDB-lite"/>
    </source>
</evidence>
<sequence length="328" mass="36187">MHIPLEDELTGSFQSDKAKFTKCSRTPEATQSNIEQITNSFRELALNLAQFLSNTAATPPVVLSTVAPFVSQCPLFTPGMARYCWCCGQTHPNSSVPAKCPEILGLSREGIISYNRDTQRRSSGSSTSFIAALTTKADDLQVSGEDWPQLESWLNRNLNAIVPGSYVISLNNNEEELGLKFFTMVTGVAEITVKGKSIRAMVDTGPELNLISNEAVKATGLAVDLEGMKWSLKGIHSPMQQLRGVVTDAPFPNWDIVLGQPFFQWYACSIDYLWGGQMKMLLWQDSAKNCLPHVELTLTDPQDKCNQNSIGQGPEKHPTVVDRLDPDF</sequence>
<dbReference type="OrthoDB" id="5535068at2759"/>
<protein>
    <submittedName>
        <fullName evidence="2">Uncharacterized protein</fullName>
    </submittedName>
</protein>
<gene>
    <name evidence="2" type="ORF">GYMLUDRAFT_58339</name>
</gene>
<evidence type="ECO:0000313" key="2">
    <source>
        <dbReference type="EMBL" id="KIK62629.1"/>
    </source>
</evidence>
<dbReference type="AlphaFoldDB" id="A0A0D0CIV8"/>
<proteinExistence type="predicted"/>
<accession>A0A0D0CIV8</accession>
<feature type="region of interest" description="Disordered" evidence="1">
    <location>
        <begin position="306"/>
        <end position="328"/>
    </location>
</feature>
<dbReference type="Proteomes" id="UP000053593">
    <property type="component" value="Unassembled WGS sequence"/>
</dbReference>
<dbReference type="EMBL" id="KN834767">
    <property type="protein sequence ID" value="KIK62629.1"/>
    <property type="molecule type" value="Genomic_DNA"/>
</dbReference>
<evidence type="ECO:0000313" key="3">
    <source>
        <dbReference type="Proteomes" id="UP000053593"/>
    </source>
</evidence>
<dbReference type="CDD" id="cd00303">
    <property type="entry name" value="retropepsin_like"/>
    <property type="match status" value="1"/>
</dbReference>
<dbReference type="SUPFAM" id="SSF50630">
    <property type="entry name" value="Acid proteases"/>
    <property type="match status" value="1"/>
</dbReference>
<organism evidence="2 3">
    <name type="scientific">Collybiopsis luxurians FD-317 M1</name>
    <dbReference type="NCBI Taxonomy" id="944289"/>
    <lineage>
        <taxon>Eukaryota</taxon>
        <taxon>Fungi</taxon>
        <taxon>Dikarya</taxon>
        <taxon>Basidiomycota</taxon>
        <taxon>Agaricomycotina</taxon>
        <taxon>Agaricomycetes</taxon>
        <taxon>Agaricomycetidae</taxon>
        <taxon>Agaricales</taxon>
        <taxon>Marasmiineae</taxon>
        <taxon>Omphalotaceae</taxon>
        <taxon>Collybiopsis</taxon>
        <taxon>Collybiopsis luxurians</taxon>
    </lineage>
</organism>
<dbReference type="InterPro" id="IPR021109">
    <property type="entry name" value="Peptidase_aspartic_dom_sf"/>
</dbReference>
<feature type="compositionally biased region" description="Basic and acidic residues" evidence="1">
    <location>
        <begin position="314"/>
        <end position="328"/>
    </location>
</feature>
<dbReference type="HOGENOM" id="CLU_847456_0_0_1"/>
<name>A0A0D0CIV8_9AGAR</name>
<reference evidence="2 3" key="1">
    <citation type="submission" date="2014-04" db="EMBL/GenBank/DDBJ databases">
        <title>Evolutionary Origins and Diversification of the Mycorrhizal Mutualists.</title>
        <authorList>
            <consortium name="DOE Joint Genome Institute"/>
            <consortium name="Mycorrhizal Genomics Consortium"/>
            <person name="Kohler A."/>
            <person name="Kuo A."/>
            <person name="Nagy L.G."/>
            <person name="Floudas D."/>
            <person name="Copeland A."/>
            <person name="Barry K.W."/>
            <person name="Cichocki N."/>
            <person name="Veneault-Fourrey C."/>
            <person name="LaButti K."/>
            <person name="Lindquist E.A."/>
            <person name="Lipzen A."/>
            <person name="Lundell T."/>
            <person name="Morin E."/>
            <person name="Murat C."/>
            <person name="Riley R."/>
            <person name="Ohm R."/>
            <person name="Sun H."/>
            <person name="Tunlid A."/>
            <person name="Henrissat B."/>
            <person name="Grigoriev I.V."/>
            <person name="Hibbett D.S."/>
            <person name="Martin F."/>
        </authorList>
    </citation>
    <scope>NUCLEOTIDE SEQUENCE [LARGE SCALE GENOMIC DNA]</scope>
    <source>
        <strain evidence="2 3">FD-317 M1</strain>
    </source>
</reference>
<keyword evidence="3" id="KW-1185">Reference proteome</keyword>